<keyword evidence="9" id="KW-0472">Membrane</keyword>
<proteinExistence type="predicted"/>
<dbReference type="GO" id="GO:0016020">
    <property type="term" value="C:membrane"/>
    <property type="evidence" value="ECO:0007669"/>
    <property type="project" value="UniProtKB-SubCell"/>
</dbReference>
<sequence length="128" mass="14871">MAVQILKWVEESDIKDLIYLQAIVKETLRLYPGGPLSVPHEALEDCTVAGHYVPKGTQLWVNIWKLHRDSGSWTDPYEFQPERFLTSHVGTDVRGQQFEYIPFSSGRRSQYPLEVVLTPRLPRKLYQN</sequence>
<keyword evidence="3" id="KW-0812">Transmembrane</keyword>
<dbReference type="Proteomes" id="UP001237642">
    <property type="component" value="Unassembled WGS sequence"/>
</dbReference>
<dbReference type="InterPro" id="IPR002401">
    <property type="entry name" value="Cyt_P450_E_grp-I"/>
</dbReference>
<evidence type="ECO:0000256" key="6">
    <source>
        <dbReference type="ARBA" id="ARBA00023002"/>
    </source>
</evidence>
<gene>
    <name evidence="10" type="ORF">POM88_049271</name>
</gene>
<keyword evidence="5" id="KW-1133">Transmembrane helix</keyword>
<keyword evidence="6" id="KW-0560">Oxidoreductase</keyword>
<comment type="subcellular location">
    <subcellularLocation>
        <location evidence="1">Membrane</location>
        <topology evidence="1">Single-pass membrane protein</topology>
    </subcellularLocation>
</comment>
<evidence type="ECO:0000256" key="8">
    <source>
        <dbReference type="ARBA" id="ARBA00023033"/>
    </source>
</evidence>
<evidence type="ECO:0000256" key="7">
    <source>
        <dbReference type="ARBA" id="ARBA00023004"/>
    </source>
</evidence>
<keyword evidence="8" id="KW-0503">Monooxygenase</keyword>
<dbReference type="GO" id="GO:0004497">
    <property type="term" value="F:monooxygenase activity"/>
    <property type="evidence" value="ECO:0007669"/>
    <property type="project" value="UniProtKB-KW"/>
</dbReference>
<dbReference type="GO" id="GO:0009805">
    <property type="term" value="P:coumarin biosynthetic process"/>
    <property type="evidence" value="ECO:0007669"/>
    <property type="project" value="UniProtKB-ARBA"/>
</dbReference>
<dbReference type="PANTHER" id="PTHR47947:SF1">
    <property type="entry name" value="CYTOCHROME P450 82E3"/>
    <property type="match status" value="1"/>
</dbReference>
<comment type="caution">
    <text evidence="10">The sequence shown here is derived from an EMBL/GenBank/DDBJ whole genome shotgun (WGS) entry which is preliminary data.</text>
</comment>
<reference evidence="10" key="2">
    <citation type="submission" date="2023-05" db="EMBL/GenBank/DDBJ databases">
        <authorList>
            <person name="Schelkunov M.I."/>
        </authorList>
    </citation>
    <scope>NUCLEOTIDE SEQUENCE</scope>
    <source>
        <strain evidence="10">Hsosn_3</strain>
        <tissue evidence="10">Leaf</tissue>
    </source>
</reference>
<dbReference type="EMBL" id="JAUIZM010000011">
    <property type="protein sequence ID" value="KAK1356015.1"/>
    <property type="molecule type" value="Genomic_DNA"/>
</dbReference>
<keyword evidence="2" id="KW-0349">Heme</keyword>
<evidence type="ECO:0000256" key="3">
    <source>
        <dbReference type="ARBA" id="ARBA00022692"/>
    </source>
</evidence>
<dbReference type="Pfam" id="PF00067">
    <property type="entry name" value="p450"/>
    <property type="match status" value="1"/>
</dbReference>
<keyword evidence="7" id="KW-0408">Iron</keyword>
<dbReference type="InterPro" id="IPR036396">
    <property type="entry name" value="Cyt_P450_sf"/>
</dbReference>
<evidence type="ECO:0000256" key="5">
    <source>
        <dbReference type="ARBA" id="ARBA00022989"/>
    </source>
</evidence>
<keyword evidence="11" id="KW-1185">Reference proteome</keyword>
<dbReference type="GO" id="GO:0016705">
    <property type="term" value="F:oxidoreductase activity, acting on paired donors, with incorporation or reduction of molecular oxygen"/>
    <property type="evidence" value="ECO:0007669"/>
    <property type="project" value="InterPro"/>
</dbReference>
<dbReference type="SUPFAM" id="SSF48264">
    <property type="entry name" value="Cytochrome P450"/>
    <property type="match status" value="1"/>
</dbReference>
<evidence type="ECO:0000256" key="4">
    <source>
        <dbReference type="ARBA" id="ARBA00022723"/>
    </source>
</evidence>
<reference evidence="10" key="1">
    <citation type="submission" date="2023-02" db="EMBL/GenBank/DDBJ databases">
        <title>Genome of toxic invasive species Heracleum sosnowskyi carries increased number of genes despite the absence of recent whole-genome duplications.</title>
        <authorList>
            <person name="Schelkunov M."/>
            <person name="Shtratnikova V."/>
            <person name="Makarenko M."/>
            <person name="Klepikova A."/>
            <person name="Omelchenko D."/>
            <person name="Novikova G."/>
            <person name="Obukhova E."/>
            <person name="Bogdanov V."/>
            <person name="Penin A."/>
            <person name="Logacheva M."/>
        </authorList>
    </citation>
    <scope>NUCLEOTIDE SEQUENCE</scope>
    <source>
        <strain evidence="10">Hsosn_3</strain>
        <tissue evidence="10">Leaf</tissue>
    </source>
</reference>
<dbReference type="Gene3D" id="1.10.630.10">
    <property type="entry name" value="Cytochrome P450"/>
    <property type="match status" value="1"/>
</dbReference>
<name>A0AAD8GVB4_9APIA</name>
<protein>
    <recommendedName>
        <fullName evidence="12">Cytochrome P450</fullName>
    </recommendedName>
</protein>
<dbReference type="InterPro" id="IPR001128">
    <property type="entry name" value="Cyt_P450"/>
</dbReference>
<evidence type="ECO:0000313" key="11">
    <source>
        <dbReference type="Proteomes" id="UP001237642"/>
    </source>
</evidence>
<evidence type="ECO:0000256" key="1">
    <source>
        <dbReference type="ARBA" id="ARBA00004167"/>
    </source>
</evidence>
<dbReference type="InterPro" id="IPR050651">
    <property type="entry name" value="Plant_Cytochrome_P450_Monoox"/>
</dbReference>
<organism evidence="10 11">
    <name type="scientific">Heracleum sosnowskyi</name>
    <dbReference type="NCBI Taxonomy" id="360622"/>
    <lineage>
        <taxon>Eukaryota</taxon>
        <taxon>Viridiplantae</taxon>
        <taxon>Streptophyta</taxon>
        <taxon>Embryophyta</taxon>
        <taxon>Tracheophyta</taxon>
        <taxon>Spermatophyta</taxon>
        <taxon>Magnoliopsida</taxon>
        <taxon>eudicotyledons</taxon>
        <taxon>Gunneridae</taxon>
        <taxon>Pentapetalae</taxon>
        <taxon>asterids</taxon>
        <taxon>campanulids</taxon>
        <taxon>Apiales</taxon>
        <taxon>Apiaceae</taxon>
        <taxon>Apioideae</taxon>
        <taxon>apioid superclade</taxon>
        <taxon>Tordylieae</taxon>
        <taxon>Tordyliinae</taxon>
        <taxon>Heracleum</taxon>
    </lineage>
</organism>
<evidence type="ECO:0000256" key="2">
    <source>
        <dbReference type="ARBA" id="ARBA00022617"/>
    </source>
</evidence>
<dbReference type="AlphaFoldDB" id="A0AAD8GVB4"/>
<evidence type="ECO:0008006" key="12">
    <source>
        <dbReference type="Google" id="ProtNLM"/>
    </source>
</evidence>
<dbReference type="PRINTS" id="PR00463">
    <property type="entry name" value="EP450I"/>
</dbReference>
<dbReference type="PANTHER" id="PTHR47947">
    <property type="entry name" value="CYTOCHROME P450 82C3-RELATED"/>
    <property type="match status" value="1"/>
</dbReference>
<accession>A0AAD8GVB4</accession>
<dbReference type="GO" id="GO:0005506">
    <property type="term" value="F:iron ion binding"/>
    <property type="evidence" value="ECO:0007669"/>
    <property type="project" value="InterPro"/>
</dbReference>
<evidence type="ECO:0000313" key="10">
    <source>
        <dbReference type="EMBL" id="KAK1356015.1"/>
    </source>
</evidence>
<evidence type="ECO:0000256" key="9">
    <source>
        <dbReference type="ARBA" id="ARBA00023136"/>
    </source>
</evidence>
<dbReference type="GO" id="GO:0020037">
    <property type="term" value="F:heme binding"/>
    <property type="evidence" value="ECO:0007669"/>
    <property type="project" value="InterPro"/>
</dbReference>
<keyword evidence="4" id="KW-0479">Metal-binding</keyword>